<dbReference type="InterPro" id="IPR013022">
    <property type="entry name" value="Xyl_isomerase-like_TIM-brl"/>
</dbReference>
<evidence type="ECO:0000313" key="2">
    <source>
        <dbReference type="EMBL" id="QEU09462.1"/>
    </source>
</evidence>
<reference evidence="2 3" key="1">
    <citation type="submission" date="2019-09" db="EMBL/GenBank/DDBJ databases">
        <title>FDA dAtabase for Regulatory Grade micrObial Sequences (FDA-ARGOS): Supporting development and validation of Infectious Disease Dx tests.</title>
        <authorList>
            <person name="Sciortino C."/>
            <person name="Tallon L."/>
            <person name="Sadzewicz L."/>
            <person name="Vavikolanu K."/>
            <person name="Mehta A."/>
            <person name="Aluvathingal J."/>
            <person name="Nadendla S."/>
            <person name="Nandy P."/>
            <person name="Geyer C."/>
            <person name="Yan Y."/>
            <person name="Sichtig H."/>
        </authorList>
    </citation>
    <scope>NUCLEOTIDE SEQUENCE [LARGE SCALE GENOMIC DNA]</scope>
    <source>
        <strain evidence="2 3">FDAARGOS_643</strain>
    </source>
</reference>
<dbReference type="EMBL" id="CP044081">
    <property type="protein sequence ID" value="QEU09462.1"/>
    <property type="molecule type" value="Genomic_DNA"/>
</dbReference>
<evidence type="ECO:0000313" key="3">
    <source>
        <dbReference type="Proteomes" id="UP000324507"/>
    </source>
</evidence>
<protein>
    <submittedName>
        <fullName evidence="2">Sugar phosphate isomerase/epimerase</fullName>
    </submittedName>
</protein>
<sequence>MRNPLTCSSHTISGVMPGGPVASRHDFRSRVEACARAGYSGMCLHLRDYAEQRQANVPASELRAILRGNGMVHNSLEFLTGWDDQPAPAALEPVAWAAALALDAPVLNVGSSPGAPRLDRDRALFEALCARAAAEGVRVALEVVPWSRAPDLPSALRLTDGIANAGLVIDCWHVFRGGIALADVAALDGSRILSVQINDGLAKPGPDLVADTLDRRLCGEGAFDLRGFLTAIRQTGTTAPIAVEVISPRLAAMEVDEAASVSAHTAQAVLDGMAARGSL</sequence>
<gene>
    <name evidence="2" type="ORF">FOB51_16450</name>
</gene>
<dbReference type="InterPro" id="IPR036237">
    <property type="entry name" value="Xyl_isomerase-like_sf"/>
</dbReference>
<dbReference type="Proteomes" id="UP000324507">
    <property type="component" value="Chromosome"/>
</dbReference>
<organism evidence="2 3">
    <name type="scientific">Paracoccus yeei</name>
    <dbReference type="NCBI Taxonomy" id="147645"/>
    <lineage>
        <taxon>Bacteria</taxon>
        <taxon>Pseudomonadati</taxon>
        <taxon>Pseudomonadota</taxon>
        <taxon>Alphaproteobacteria</taxon>
        <taxon>Rhodobacterales</taxon>
        <taxon>Paracoccaceae</taxon>
        <taxon>Paracoccus</taxon>
    </lineage>
</organism>
<dbReference type="PANTHER" id="PTHR12110:SF48">
    <property type="entry name" value="BLL3656 PROTEIN"/>
    <property type="match status" value="1"/>
</dbReference>
<proteinExistence type="predicted"/>
<dbReference type="AlphaFoldDB" id="A0A5P2QY43"/>
<dbReference type="PANTHER" id="PTHR12110">
    <property type="entry name" value="HYDROXYPYRUVATE ISOMERASE"/>
    <property type="match status" value="1"/>
</dbReference>
<dbReference type="SUPFAM" id="SSF51658">
    <property type="entry name" value="Xylose isomerase-like"/>
    <property type="match status" value="1"/>
</dbReference>
<feature type="domain" description="Xylose isomerase-like TIM barrel" evidence="1">
    <location>
        <begin position="31"/>
        <end position="251"/>
    </location>
</feature>
<evidence type="ECO:0000259" key="1">
    <source>
        <dbReference type="Pfam" id="PF01261"/>
    </source>
</evidence>
<dbReference type="Gene3D" id="3.20.20.150">
    <property type="entry name" value="Divalent-metal-dependent TIM barrel enzymes"/>
    <property type="match status" value="1"/>
</dbReference>
<accession>A0A5P2QY43</accession>
<dbReference type="GO" id="GO:0016853">
    <property type="term" value="F:isomerase activity"/>
    <property type="evidence" value="ECO:0007669"/>
    <property type="project" value="UniProtKB-KW"/>
</dbReference>
<keyword evidence="2" id="KW-0413">Isomerase</keyword>
<dbReference type="RefSeq" id="WP_150351213.1">
    <property type="nucleotide sequence ID" value="NZ_CP038095.1"/>
</dbReference>
<name>A0A5P2QY43_9RHOB</name>
<dbReference type="InterPro" id="IPR050312">
    <property type="entry name" value="IolE/XylAMocC-like"/>
</dbReference>
<dbReference type="Pfam" id="PF01261">
    <property type="entry name" value="AP_endonuc_2"/>
    <property type="match status" value="1"/>
</dbReference>